<dbReference type="GO" id="GO:0019632">
    <property type="term" value="P:shikimate metabolic process"/>
    <property type="evidence" value="ECO:0007669"/>
    <property type="project" value="TreeGrafter"/>
</dbReference>
<dbReference type="CDD" id="cd01065">
    <property type="entry name" value="NAD_bind_Shikimate_DH"/>
    <property type="match status" value="1"/>
</dbReference>
<dbReference type="Pfam" id="PF08501">
    <property type="entry name" value="Shikimate_dh_N"/>
    <property type="match status" value="1"/>
</dbReference>
<dbReference type="Proteomes" id="UP000319499">
    <property type="component" value="Unassembled WGS sequence"/>
</dbReference>
<dbReference type="GO" id="GO:0004764">
    <property type="term" value="F:shikimate 3-dehydrogenase (NADP+) activity"/>
    <property type="evidence" value="ECO:0007669"/>
    <property type="project" value="InterPro"/>
</dbReference>
<name>A0A563DI96_9FLAO</name>
<comment type="caution">
    <text evidence="5">The sequence shown here is derived from an EMBL/GenBank/DDBJ whole genome shotgun (WGS) entry which is preliminary data.</text>
</comment>
<keyword evidence="3" id="KW-0028">Amino-acid biosynthesis</keyword>
<keyword evidence="3" id="KW-0057">Aromatic amino acid biosynthesis</keyword>
<evidence type="ECO:0000256" key="1">
    <source>
        <dbReference type="ARBA" id="ARBA00004871"/>
    </source>
</evidence>
<evidence type="ECO:0000313" key="6">
    <source>
        <dbReference type="Proteomes" id="UP000319499"/>
    </source>
</evidence>
<accession>A0A563DI96</accession>
<dbReference type="GO" id="GO:0009423">
    <property type="term" value="P:chorismate biosynthetic process"/>
    <property type="evidence" value="ECO:0007669"/>
    <property type="project" value="TreeGrafter"/>
</dbReference>
<dbReference type="GO" id="GO:0005829">
    <property type="term" value="C:cytosol"/>
    <property type="evidence" value="ECO:0007669"/>
    <property type="project" value="TreeGrafter"/>
</dbReference>
<dbReference type="InterPro" id="IPR022893">
    <property type="entry name" value="Shikimate_DH_fam"/>
</dbReference>
<dbReference type="AlphaFoldDB" id="A0A563DI96"/>
<dbReference type="RefSeq" id="WP_146291654.1">
    <property type="nucleotide sequence ID" value="NZ_SELH01000013.1"/>
</dbReference>
<evidence type="ECO:0000313" key="5">
    <source>
        <dbReference type="EMBL" id="TWP29857.1"/>
    </source>
</evidence>
<dbReference type="InterPro" id="IPR013708">
    <property type="entry name" value="Shikimate_DH-bd_N"/>
</dbReference>
<keyword evidence="2" id="KW-0560">Oxidoreductase</keyword>
<reference evidence="5 6" key="1">
    <citation type="submission" date="2019-02" db="EMBL/GenBank/DDBJ databases">
        <title>Apibacter muscae sp. nov.: a novel member of the house fly microbiota.</title>
        <authorList>
            <person name="Park R."/>
        </authorList>
    </citation>
    <scope>NUCLEOTIDE SEQUENCE [LARGE SCALE GENOMIC DNA]</scope>
    <source>
        <strain evidence="5 6">AL1</strain>
    </source>
</reference>
<dbReference type="InterPro" id="IPR036291">
    <property type="entry name" value="NAD(P)-bd_dom_sf"/>
</dbReference>
<sequence length="240" mass="27046">MKLGLLGKNISYSFSQKYFNDKFKVLGLKDYSYEIFDIQDKDSLEQLFTIPKLNGFNVTIPYKQDIVEYLDELSPEAHKIGAVNTVLIAQGKKIGFNTDAIGFKNSLSPLLEPHHHSALILGSGGASKAVSYVLNQLGIKSKIISRNGENNYSKLNENMVFYHPLIINTTPLGTFPNIDHIPPFPTKFLTPNHLVYDLIYNPEETKLLQLAKEKGAKTKNGLEMLHLQAEAAWDIWNSMF</sequence>
<comment type="pathway">
    <text evidence="1">Metabolic intermediate biosynthesis; chorismate biosynthesis; chorismate from D-erythrose 4-phosphate and phosphoenolpyruvate: step 4/7.</text>
</comment>
<keyword evidence="6" id="KW-1185">Reference proteome</keyword>
<dbReference type="EMBL" id="SELH01000013">
    <property type="protein sequence ID" value="TWP29857.1"/>
    <property type="molecule type" value="Genomic_DNA"/>
</dbReference>
<dbReference type="Gene3D" id="3.40.50.10860">
    <property type="entry name" value="Leucine Dehydrogenase, chain A, domain 1"/>
    <property type="match status" value="1"/>
</dbReference>
<dbReference type="Gene3D" id="3.40.50.720">
    <property type="entry name" value="NAD(P)-binding Rossmann-like Domain"/>
    <property type="match status" value="1"/>
</dbReference>
<evidence type="ECO:0000256" key="3">
    <source>
        <dbReference type="ARBA" id="ARBA00023141"/>
    </source>
</evidence>
<dbReference type="PANTHER" id="PTHR21089">
    <property type="entry name" value="SHIKIMATE DEHYDROGENASE"/>
    <property type="match status" value="1"/>
</dbReference>
<dbReference type="SUPFAM" id="SSF51735">
    <property type="entry name" value="NAD(P)-binding Rossmann-fold domains"/>
    <property type="match status" value="1"/>
</dbReference>
<dbReference type="InterPro" id="IPR046346">
    <property type="entry name" value="Aminoacid_DH-like_N_sf"/>
</dbReference>
<organism evidence="5 6">
    <name type="scientific">Apibacter muscae</name>
    <dbReference type="NCBI Taxonomy" id="2509004"/>
    <lineage>
        <taxon>Bacteria</taxon>
        <taxon>Pseudomonadati</taxon>
        <taxon>Bacteroidota</taxon>
        <taxon>Flavobacteriia</taxon>
        <taxon>Flavobacteriales</taxon>
        <taxon>Weeksellaceae</taxon>
        <taxon>Apibacter</taxon>
    </lineage>
</organism>
<protein>
    <submittedName>
        <fullName evidence="5">Shikimate dehydrogenase</fullName>
    </submittedName>
</protein>
<dbReference type="GO" id="GO:0009073">
    <property type="term" value="P:aromatic amino acid family biosynthetic process"/>
    <property type="evidence" value="ECO:0007669"/>
    <property type="project" value="UniProtKB-KW"/>
</dbReference>
<proteinExistence type="predicted"/>
<dbReference type="SUPFAM" id="SSF53223">
    <property type="entry name" value="Aminoacid dehydrogenase-like, N-terminal domain"/>
    <property type="match status" value="1"/>
</dbReference>
<dbReference type="PANTHER" id="PTHR21089:SF1">
    <property type="entry name" value="BIFUNCTIONAL 3-DEHYDROQUINATE DEHYDRATASE_SHIKIMATE DEHYDROGENASE, CHLOROPLASTIC"/>
    <property type="match status" value="1"/>
</dbReference>
<evidence type="ECO:0000259" key="4">
    <source>
        <dbReference type="Pfam" id="PF08501"/>
    </source>
</evidence>
<feature type="domain" description="Shikimate dehydrogenase substrate binding N-terminal" evidence="4">
    <location>
        <begin position="5"/>
        <end position="86"/>
    </location>
</feature>
<gene>
    <name evidence="5" type="ORF">ETU09_02430</name>
</gene>
<dbReference type="GO" id="GO:0050661">
    <property type="term" value="F:NADP binding"/>
    <property type="evidence" value="ECO:0007669"/>
    <property type="project" value="TreeGrafter"/>
</dbReference>
<evidence type="ECO:0000256" key="2">
    <source>
        <dbReference type="ARBA" id="ARBA00023002"/>
    </source>
</evidence>
<dbReference type="OrthoDB" id="9792692at2"/>